<feature type="transmembrane region" description="Helical" evidence="6">
    <location>
        <begin position="18"/>
        <end position="37"/>
    </location>
</feature>
<name>A0ABS6NAV1_9RHOB</name>
<feature type="transmembrane region" description="Helical" evidence="6">
    <location>
        <begin position="260"/>
        <end position="286"/>
    </location>
</feature>
<dbReference type="PANTHER" id="PTHR30619:SF1">
    <property type="entry name" value="RECOMBINATION PROTEIN 2"/>
    <property type="match status" value="1"/>
</dbReference>
<feature type="transmembrane region" description="Helical" evidence="6">
    <location>
        <begin position="67"/>
        <end position="86"/>
    </location>
</feature>
<keyword evidence="4 6" id="KW-1133">Transmembrane helix</keyword>
<evidence type="ECO:0000256" key="1">
    <source>
        <dbReference type="ARBA" id="ARBA00004651"/>
    </source>
</evidence>
<evidence type="ECO:0000256" key="2">
    <source>
        <dbReference type="ARBA" id="ARBA00022475"/>
    </source>
</evidence>
<keyword evidence="5 6" id="KW-0472">Membrane</keyword>
<feature type="transmembrane region" description="Helical" evidence="6">
    <location>
        <begin position="429"/>
        <end position="454"/>
    </location>
</feature>
<dbReference type="Pfam" id="PF13567">
    <property type="entry name" value="DUF4131"/>
    <property type="match status" value="1"/>
</dbReference>
<keyword evidence="3 6" id="KW-0812">Transmembrane</keyword>
<feature type="transmembrane region" description="Helical" evidence="6">
    <location>
        <begin position="341"/>
        <end position="358"/>
    </location>
</feature>
<protein>
    <submittedName>
        <fullName evidence="9">ComEC family competence protein</fullName>
    </submittedName>
</protein>
<keyword evidence="10" id="KW-1185">Reference proteome</keyword>
<sequence>MGTALRALAAILPDQRGFLFPWAPVCLACGIGFYFALRVEPPVAALWLAALSGAALVGLGLRANAVAGPLLIAAGLVAAGLALAGARSHTVAGPLLDFRYYGPIQGRVVGIDRSASDAVRLTLDWVVLDRMAPADTPARVRVALHGQQGYADPAPGATVILTGHLSAPGGAAEPGGFDFRRHAWFLRLGAVGYTRTPVLLLEPPQGGQWVFRARMWLSERVKRTLPGETGAFAAAVMTGDRSGMGQATLDQLRDTNLAHLIAISGLHMGLLAGTVFAALRLGLLLIPAVRLTWPVKKLAAAGALLAAAGYLALSGGNVATERAFVMAAVALLAVMLDRRALSLRAVALAALIILSLRPEALLGPGFQMSFAATTALVAVFEALSRADGLQRAPRWLRPVLSLVISSAVAGAATAPIAMAHFNQVAHYGLLANLVSVPVMGAVVVPMAVLSAVLLPLGLDWIALWIMGLGLDWILAVAHHVAQWDGAVGAVVAPGPAVLPLIAAAGLIAAIWRGRGRAAAALPLAVAAGLWMSAERPALLVAEDGGLVGILTPEGRALSRDRGSGFVAGIWLENDGQGGDQAGAAARWPGQNADRIARASLGGVEIVHLQGKRAAAAFAGCTPGAIVVATVDLPAMTGCTVFDPKTLRATGAVAFWDNKGALRFDSVTARSGQRLWHGAGPAPLRLAKAQ</sequence>
<feature type="transmembrane region" description="Helical" evidence="6">
    <location>
        <begin position="364"/>
        <end position="383"/>
    </location>
</feature>
<dbReference type="Pfam" id="PF03772">
    <property type="entry name" value="Competence"/>
    <property type="match status" value="1"/>
</dbReference>
<feature type="transmembrane region" description="Helical" evidence="6">
    <location>
        <begin position="44"/>
        <end position="61"/>
    </location>
</feature>
<evidence type="ECO:0000256" key="3">
    <source>
        <dbReference type="ARBA" id="ARBA00022692"/>
    </source>
</evidence>
<feature type="transmembrane region" description="Helical" evidence="6">
    <location>
        <begin position="298"/>
        <end position="320"/>
    </location>
</feature>
<comment type="subcellular location">
    <subcellularLocation>
        <location evidence="1">Cell membrane</location>
        <topology evidence="1">Multi-pass membrane protein</topology>
    </subcellularLocation>
</comment>
<evidence type="ECO:0000313" key="9">
    <source>
        <dbReference type="EMBL" id="MBV2361151.1"/>
    </source>
</evidence>
<comment type="caution">
    <text evidence="9">The sequence shown here is derived from an EMBL/GenBank/DDBJ whole genome shotgun (WGS) entry which is preliminary data.</text>
</comment>
<evidence type="ECO:0000259" key="8">
    <source>
        <dbReference type="Pfam" id="PF13567"/>
    </source>
</evidence>
<feature type="domain" description="ComEC/Rec2-related protein" evidence="7">
    <location>
        <begin position="237"/>
        <end position="513"/>
    </location>
</feature>
<dbReference type="EMBL" id="JAHRWL010000002">
    <property type="protein sequence ID" value="MBV2361151.1"/>
    <property type="molecule type" value="Genomic_DNA"/>
</dbReference>
<keyword evidence="2" id="KW-1003">Cell membrane</keyword>
<reference evidence="9" key="1">
    <citation type="submission" date="2021-06" db="EMBL/GenBank/DDBJ databases">
        <title>Thalassococcus sp. CAU 1522 isolated from sea sand, Republic of Korea.</title>
        <authorList>
            <person name="Kim W."/>
        </authorList>
    </citation>
    <scope>NUCLEOTIDE SEQUENCE</scope>
    <source>
        <strain evidence="9">CAU 1522</strain>
    </source>
</reference>
<dbReference type="RefSeq" id="WP_217779488.1">
    <property type="nucleotide sequence ID" value="NZ_JAHRWL010000002.1"/>
</dbReference>
<organism evidence="9 10">
    <name type="scientific">Thalassococcus arenae</name>
    <dbReference type="NCBI Taxonomy" id="2851652"/>
    <lineage>
        <taxon>Bacteria</taxon>
        <taxon>Pseudomonadati</taxon>
        <taxon>Pseudomonadota</taxon>
        <taxon>Alphaproteobacteria</taxon>
        <taxon>Rhodobacterales</taxon>
        <taxon>Roseobacteraceae</taxon>
        <taxon>Thalassococcus</taxon>
    </lineage>
</organism>
<dbReference type="InterPro" id="IPR052159">
    <property type="entry name" value="Competence_DNA_uptake"/>
</dbReference>
<gene>
    <name evidence="9" type="ORF">KUH32_15410</name>
</gene>
<dbReference type="PANTHER" id="PTHR30619">
    <property type="entry name" value="DNA INTERNALIZATION/COMPETENCE PROTEIN COMEC/REC2"/>
    <property type="match status" value="1"/>
</dbReference>
<dbReference type="NCBIfam" id="TIGR00360">
    <property type="entry name" value="ComEC_N-term"/>
    <property type="match status" value="1"/>
</dbReference>
<feature type="transmembrane region" description="Helical" evidence="6">
    <location>
        <begin position="461"/>
        <end position="481"/>
    </location>
</feature>
<dbReference type="Proteomes" id="UP001166293">
    <property type="component" value="Unassembled WGS sequence"/>
</dbReference>
<feature type="transmembrane region" description="Helical" evidence="6">
    <location>
        <begin position="395"/>
        <end position="417"/>
    </location>
</feature>
<accession>A0ABS6NAV1</accession>
<dbReference type="InterPro" id="IPR004477">
    <property type="entry name" value="ComEC_N"/>
</dbReference>
<evidence type="ECO:0000256" key="6">
    <source>
        <dbReference type="SAM" id="Phobius"/>
    </source>
</evidence>
<feature type="domain" description="DUF4131" evidence="8">
    <location>
        <begin position="45"/>
        <end position="197"/>
    </location>
</feature>
<evidence type="ECO:0000256" key="5">
    <source>
        <dbReference type="ARBA" id="ARBA00023136"/>
    </source>
</evidence>
<evidence type="ECO:0000256" key="4">
    <source>
        <dbReference type="ARBA" id="ARBA00022989"/>
    </source>
</evidence>
<evidence type="ECO:0000259" key="7">
    <source>
        <dbReference type="Pfam" id="PF03772"/>
    </source>
</evidence>
<proteinExistence type="predicted"/>
<dbReference type="InterPro" id="IPR025405">
    <property type="entry name" value="DUF4131"/>
</dbReference>
<evidence type="ECO:0000313" key="10">
    <source>
        <dbReference type="Proteomes" id="UP001166293"/>
    </source>
</evidence>
<feature type="transmembrane region" description="Helical" evidence="6">
    <location>
        <begin position="487"/>
        <end position="511"/>
    </location>
</feature>